<dbReference type="GO" id="GO:0022857">
    <property type="term" value="F:transmembrane transporter activity"/>
    <property type="evidence" value="ECO:0007669"/>
    <property type="project" value="InterPro"/>
</dbReference>
<dbReference type="PANTHER" id="PTHR32196">
    <property type="entry name" value="ABC TRANSPORTER PERMEASE PROTEIN YPHD-RELATED-RELATED"/>
    <property type="match status" value="1"/>
</dbReference>
<accession>A0A9D9DZP4</accession>
<evidence type="ECO:0000256" key="7">
    <source>
        <dbReference type="SAM" id="Phobius"/>
    </source>
</evidence>
<organism evidence="8 9">
    <name type="scientific">Candidatus Ornithospirochaeta stercoripullorum</name>
    <dbReference type="NCBI Taxonomy" id="2840899"/>
    <lineage>
        <taxon>Bacteria</taxon>
        <taxon>Pseudomonadati</taxon>
        <taxon>Spirochaetota</taxon>
        <taxon>Spirochaetia</taxon>
        <taxon>Spirochaetales</taxon>
        <taxon>Spirochaetaceae</taxon>
        <taxon>Spirochaetaceae incertae sedis</taxon>
        <taxon>Candidatus Ornithospirochaeta</taxon>
    </lineage>
</organism>
<reference evidence="8" key="2">
    <citation type="journal article" date="2021" name="PeerJ">
        <title>Extensive microbial diversity within the chicken gut microbiome revealed by metagenomics and culture.</title>
        <authorList>
            <person name="Gilroy R."/>
            <person name="Ravi A."/>
            <person name="Getino M."/>
            <person name="Pursley I."/>
            <person name="Horton D.L."/>
            <person name="Alikhan N.F."/>
            <person name="Baker D."/>
            <person name="Gharbi K."/>
            <person name="Hall N."/>
            <person name="Watson M."/>
            <person name="Adriaenssens E.M."/>
            <person name="Foster-Nyarko E."/>
            <person name="Jarju S."/>
            <person name="Secka A."/>
            <person name="Antonio M."/>
            <person name="Oren A."/>
            <person name="Chaudhuri R.R."/>
            <person name="La Ragione R."/>
            <person name="Hildebrand F."/>
            <person name="Pallen M.J."/>
        </authorList>
    </citation>
    <scope>NUCLEOTIDE SEQUENCE</scope>
    <source>
        <strain evidence="8">7293</strain>
    </source>
</reference>
<keyword evidence="6" id="KW-0175">Coiled coil</keyword>
<evidence type="ECO:0000256" key="4">
    <source>
        <dbReference type="ARBA" id="ARBA00022989"/>
    </source>
</evidence>
<dbReference type="EMBL" id="JADIMT010000090">
    <property type="protein sequence ID" value="MBO8436817.1"/>
    <property type="molecule type" value="Genomic_DNA"/>
</dbReference>
<dbReference type="GO" id="GO:0005886">
    <property type="term" value="C:plasma membrane"/>
    <property type="evidence" value="ECO:0007669"/>
    <property type="project" value="UniProtKB-SubCell"/>
</dbReference>
<name>A0A9D9DZP4_9SPIO</name>
<feature type="transmembrane region" description="Helical" evidence="7">
    <location>
        <begin position="269"/>
        <end position="288"/>
    </location>
</feature>
<dbReference type="Proteomes" id="UP000823615">
    <property type="component" value="Unassembled WGS sequence"/>
</dbReference>
<feature type="transmembrane region" description="Helical" evidence="7">
    <location>
        <begin position="325"/>
        <end position="347"/>
    </location>
</feature>
<evidence type="ECO:0000256" key="3">
    <source>
        <dbReference type="ARBA" id="ARBA00022692"/>
    </source>
</evidence>
<sequence>MADNNAMEIRTIENDRKIQEYTQKLRELRKNGETKVTDTRIDITALRKNQLIEVSEKEKAIAEKRRELEEAKAVAAKNKAEVNRISKEAVKYVNAVSKEIEAAVNAKENKRMAGAKAYYAREVAEIKANGEKRKADIQNRMAGSDPKVIKSELSVASYETRSALFDAKSRFQSEINKSKAAKNQAYVDHIQKNRELRNGKTNFGEDMKMKWMNYKTNFRPSSFLLANGLYIAIIIFFIICIIIAPMKVNSNLLTLPNIFTILEQCSTRMFYALGVAGLILLAGTDLSIGRMVALGSVTTGLILHPGMNIVSFMGMGPWDFSAIPMALRVVMALVLSVLFCSIFSAFAGFFSAKLKMHPFISTMSTQLIIYGVLFFGTSGTPVGSIDRGIKELIGGRWVIGMLGNGQLITFPKLIIPAIIAIIVAWLIWNKTTFGKNMYAVGGNAEAAAVSGISVFWVTLGVFIMAGVFYGCGSFLEAFRANASAGTGQGYEMDAIAACVVGGISFNGGIGKIGGAAIGVVIFTSLTYCLTFLGIDTNLQFVFKGFIILAAVSLDSIKYLKKK</sequence>
<dbReference type="InterPro" id="IPR001851">
    <property type="entry name" value="ABC_transp_permease"/>
</dbReference>
<keyword evidence="3 7" id="KW-0812">Transmembrane</keyword>
<reference evidence="8" key="1">
    <citation type="submission" date="2020-10" db="EMBL/GenBank/DDBJ databases">
        <authorList>
            <person name="Gilroy R."/>
        </authorList>
    </citation>
    <scope>NUCLEOTIDE SEQUENCE</scope>
    <source>
        <strain evidence="8">7293</strain>
    </source>
</reference>
<dbReference type="CDD" id="cd06579">
    <property type="entry name" value="TM_PBP1_transp_AraH_like"/>
    <property type="match status" value="1"/>
</dbReference>
<dbReference type="AlphaFoldDB" id="A0A9D9DZP4"/>
<feature type="transmembrane region" description="Helical" evidence="7">
    <location>
        <begin position="512"/>
        <end position="534"/>
    </location>
</feature>
<evidence type="ECO:0000256" key="5">
    <source>
        <dbReference type="ARBA" id="ARBA00023136"/>
    </source>
</evidence>
<feature type="transmembrane region" description="Helical" evidence="7">
    <location>
        <begin position="294"/>
        <end position="313"/>
    </location>
</feature>
<keyword evidence="5 7" id="KW-0472">Membrane</keyword>
<feature type="transmembrane region" description="Helical" evidence="7">
    <location>
        <begin position="407"/>
        <end position="428"/>
    </location>
</feature>
<dbReference type="PANTHER" id="PTHR32196:SF18">
    <property type="entry name" value="GALACTOSE_METHYL GALACTOSIDE IMPORT PERMEASE PROTEIN MGLC"/>
    <property type="match status" value="1"/>
</dbReference>
<evidence type="ECO:0000313" key="8">
    <source>
        <dbReference type="EMBL" id="MBO8436817.1"/>
    </source>
</evidence>
<protein>
    <submittedName>
        <fullName evidence="8">Galactoside ABC transporter permease</fullName>
    </submittedName>
</protein>
<comment type="caution">
    <text evidence="8">The sequence shown here is derived from an EMBL/GenBank/DDBJ whole genome shotgun (WGS) entry which is preliminary data.</text>
</comment>
<feature type="transmembrane region" description="Helical" evidence="7">
    <location>
        <begin position="367"/>
        <end position="386"/>
    </location>
</feature>
<proteinExistence type="predicted"/>
<evidence type="ECO:0000256" key="1">
    <source>
        <dbReference type="ARBA" id="ARBA00004651"/>
    </source>
</evidence>
<gene>
    <name evidence="8" type="ORF">IAA97_07565</name>
</gene>
<evidence type="ECO:0000256" key="6">
    <source>
        <dbReference type="SAM" id="Coils"/>
    </source>
</evidence>
<feature type="transmembrane region" description="Helical" evidence="7">
    <location>
        <begin position="223"/>
        <end position="248"/>
    </location>
</feature>
<dbReference type="Pfam" id="PF02653">
    <property type="entry name" value="BPD_transp_2"/>
    <property type="match status" value="1"/>
</dbReference>
<feature type="coiled-coil region" evidence="6">
    <location>
        <begin position="47"/>
        <end position="88"/>
    </location>
</feature>
<evidence type="ECO:0000313" key="9">
    <source>
        <dbReference type="Proteomes" id="UP000823615"/>
    </source>
</evidence>
<evidence type="ECO:0000256" key="2">
    <source>
        <dbReference type="ARBA" id="ARBA00022475"/>
    </source>
</evidence>
<comment type="subcellular location">
    <subcellularLocation>
        <location evidence="1">Cell membrane</location>
        <topology evidence="1">Multi-pass membrane protein</topology>
    </subcellularLocation>
</comment>
<keyword evidence="2" id="KW-1003">Cell membrane</keyword>
<feature type="transmembrane region" description="Helical" evidence="7">
    <location>
        <begin position="448"/>
        <end position="469"/>
    </location>
</feature>
<keyword evidence="4 7" id="KW-1133">Transmembrane helix</keyword>